<keyword evidence="2" id="KW-1185">Reference proteome</keyword>
<protein>
    <recommendedName>
        <fullName evidence="3">Phage tail protein</fullName>
    </recommendedName>
</protein>
<dbReference type="RefSeq" id="WP_057829151.1">
    <property type="nucleotide sequence ID" value="NZ_AYZE01000014.1"/>
</dbReference>
<dbReference type="PATRIC" id="fig|1423729.3.peg.943"/>
<proteinExistence type="predicted"/>
<evidence type="ECO:0008006" key="3">
    <source>
        <dbReference type="Google" id="ProtNLM"/>
    </source>
</evidence>
<evidence type="ECO:0000313" key="2">
    <source>
        <dbReference type="Proteomes" id="UP000051131"/>
    </source>
</evidence>
<sequence length="156" mass="18459">MGYKVNFKDIEIVGLEQSPYAASLAGLRANEARYFWNKFKFEYTVFPAEKMEKQVEWLAKILKEEKDIIIHSKVLEVAIYEDENIYWPDFIFENGMILNVLYEKEGEKPKRAVGIKLCQDMEIPAELKDKFNFARQRSKLAGEIRGSYFKLKNKWM</sequence>
<reference evidence="1 2" key="1">
    <citation type="journal article" date="2015" name="Genome Announc.">
        <title>Expanding the biotechnology potential of lactobacilli through comparative genomics of 213 strains and associated genera.</title>
        <authorList>
            <person name="Sun Z."/>
            <person name="Harris H.M."/>
            <person name="McCann A."/>
            <person name="Guo C."/>
            <person name="Argimon S."/>
            <person name="Zhang W."/>
            <person name="Yang X."/>
            <person name="Jeffery I.B."/>
            <person name="Cooney J.C."/>
            <person name="Kagawa T.F."/>
            <person name="Liu W."/>
            <person name="Song Y."/>
            <person name="Salvetti E."/>
            <person name="Wrobel A."/>
            <person name="Rasinkangas P."/>
            <person name="Parkhill J."/>
            <person name="Rea M.C."/>
            <person name="O'Sullivan O."/>
            <person name="Ritari J."/>
            <person name="Douillard F.P."/>
            <person name="Paul Ross R."/>
            <person name="Yang R."/>
            <person name="Briner A.E."/>
            <person name="Felis G.E."/>
            <person name="de Vos W.M."/>
            <person name="Barrangou R."/>
            <person name="Klaenhammer T.R."/>
            <person name="Caufield P.W."/>
            <person name="Cui Y."/>
            <person name="Zhang H."/>
            <person name="O'Toole P.W."/>
        </authorList>
    </citation>
    <scope>NUCLEOTIDE SEQUENCE [LARGE SCALE GENOMIC DNA]</scope>
    <source>
        <strain evidence="1 2">DSM 21116</strain>
    </source>
</reference>
<accession>A0A0R2CRL7</accession>
<dbReference type="STRING" id="1423729.FC80_GL000932"/>
<name>A0A0R2CRL7_9LACO</name>
<dbReference type="Proteomes" id="UP000051131">
    <property type="component" value="Unassembled WGS sequence"/>
</dbReference>
<dbReference type="AlphaFoldDB" id="A0A0R2CRL7"/>
<organism evidence="1 2">
    <name type="scientific">Liquorilactobacillus cacaonum DSM 21116</name>
    <dbReference type="NCBI Taxonomy" id="1423729"/>
    <lineage>
        <taxon>Bacteria</taxon>
        <taxon>Bacillati</taxon>
        <taxon>Bacillota</taxon>
        <taxon>Bacilli</taxon>
        <taxon>Lactobacillales</taxon>
        <taxon>Lactobacillaceae</taxon>
        <taxon>Liquorilactobacillus</taxon>
    </lineage>
</organism>
<comment type="caution">
    <text evidence="1">The sequence shown here is derived from an EMBL/GenBank/DDBJ whole genome shotgun (WGS) entry which is preliminary data.</text>
</comment>
<dbReference type="OrthoDB" id="3239338at2"/>
<evidence type="ECO:0000313" key="1">
    <source>
        <dbReference type="EMBL" id="KRM90937.1"/>
    </source>
</evidence>
<dbReference type="EMBL" id="AYZE01000014">
    <property type="protein sequence ID" value="KRM90937.1"/>
    <property type="molecule type" value="Genomic_DNA"/>
</dbReference>
<gene>
    <name evidence="1" type="ORF">FC80_GL000932</name>
</gene>